<dbReference type="PROSITE" id="PS00028">
    <property type="entry name" value="ZINC_FINGER_C2H2_1"/>
    <property type="match status" value="1"/>
</dbReference>
<evidence type="ECO:0000256" key="6">
    <source>
        <dbReference type="ARBA" id="ARBA00023242"/>
    </source>
</evidence>
<dbReference type="PANTHER" id="PTHR47660:SF2">
    <property type="entry name" value="TRANSCRIPTION FACTOR WITH C2H2 AND ZN(2)-CYS(6) DNA BINDING DOMAIN (EUROFUNG)"/>
    <property type="match status" value="1"/>
</dbReference>
<gene>
    <name evidence="11" type="ORF">NA56DRAFT_746936</name>
</gene>
<dbReference type="SUPFAM" id="SSF57701">
    <property type="entry name" value="Zn2/Cys6 DNA-binding domain"/>
    <property type="match status" value="1"/>
</dbReference>
<dbReference type="OrthoDB" id="40579at2759"/>
<dbReference type="InterPro" id="IPR007219">
    <property type="entry name" value="XnlR_reg_dom"/>
</dbReference>
<dbReference type="InterPro" id="IPR036864">
    <property type="entry name" value="Zn2-C6_fun-type_DNA-bd_sf"/>
</dbReference>
<dbReference type="CDD" id="cd00067">
    <property type="entry name" value="GAL4"/>
    <property type="match status" value="1"/>
</dbReference>
<name>A0A2J6QCD8_9HELO</name>
<dbReference type="InterPro" id="IPR036236">
    <property type="entry name" value="Znf_C2H2_sf"/>
</dbReference>
<evidence type="ECO:0000256" key="3">
    <source>
        <dbReference type="ARBA" id="ARBA00022833"/>
    </source>
</evidence>
<dbReference type="AlphaFoldDB" id="A0A2J6QCD8"/>
<dbReference type="Pfam" id="PF04082">
    <property type="entry name" value="Fungal_trans"/>
    <property type="match status" value="1"/>
</dbReference>
<dbReference type="GO" id="GO:0000981">
    <property type="term" value="F:DNA-binding transcription factor activity, RNA polymerase II-specific"/>
    <property type="evidence" value="ECO:0007669"/>
    <property type="project" value="InterPro"/>
</dbReference>
<evidence type="ECO:0008006" key="13">
    <source>
        <dbReference type="Google" id="ProtNLM"/>
    </source>
</evidence>
<evidence type="ECO:0000313" key="11">
    <source>
        <dbReference type="EMBL" id="PMD23934.1"/>
    </source>
</evidence>
<sequence>MATQTPVGKEESESPYSNPEPESGKTNPFACNVCKRNYSRVDHLARYALTRILPIVALDVDSSSAGIIDLVHTREKPFICQTCSKAFARADLLKRHSASHSDKRDAKRPQNSSPQLARVAQACVACASSKLKCGNERPCHRCQLKGTECTFPSATEKPRSSSHRSSALKTEPIVDIDTLEGAATLSSMDGQRRVLHFQDASHQKIEPSISSGSDFSQDFKGKAVETDPMDAQPTHPMNNAILDIDESSLAGFLRGVMMPTSPNALAAVGAHPMEFIQQNYYIGRDVFQFGMDSSMDFNDMDFGWMNSQNTRQTTWNYGAVPEFERQRPVREIRAPDVSTGINAGAEAFQKSLWQWKPGQQDGNHAEQANLSLPIKDMQNLELRSGPDVLDQTLEQISRDQILAMLLSCCKPANIARIVESFPSAELLNSLMHSFFRREVRRTDSWIHIPTFRVQSQRPTFNGMVVAAGAVLSGVPALRKLGFAVQEAVCIALRQICGEDNSTTRELQIWQTFALELNVGLWSGNKRKMEIAESNLQPLVTMIRRSGHYRRKAFTPPPLLEDDTKTLESKWRMWVEAESFKRLALHILIHDAQASICLLTRPLISYTEVTLDLPYSSDLWRAKTALEWRDVWLRTLRNISTRLPSLMHCIHDIEPVSKVRDCIDLQFSTMAILHGIWSLVSEYRQLEKVLNENLTSTSRRHELLQILDQFHMRVSCFDGGIPQETRILQELIMMNLHVSFEELQLFAGKEGPEEAHRVYPLLQRWFDSRRSREAIYYAGQILRAADLDPPNQLRDFYAVALYHSALCFWVYGMCSMGSSRWNQMQDHHLMGGEIEEPLIWLNEEKTAETQRFFDTCCGFPMIDEGGDGCRVDNPKDVMETIIDIMERNCSHGSNVVPPLVENLSQLMRDLGNAASIMSQSVGGSTMPGPD</sequence>
<evidence type="ECO:0000256" key="2">
    <source>
        <dbReference type="ARBA" id="ARBA00022771"/>
    </source>
</evidence>
<evidence type="ECO:0000256" key="7">
    <source>
        <dbReference type="PROSITE-ProRule" id="PRU00042"/>
    </source>
</evidence>
<dbReference type="InterPro" id="IPR013087">
    <property type="entry name" value="Znf_C2H2_type"/>
</dbReference>
<feature type="region of interest" description="Disordered" evidence="8">
    <location>
        <begin position="150"/>
        <end position="169"/>
    </location>
</feature>
<accession>A0A2J6QCD8</accession>
<dbReference type="PANTHER" id="PTHR47660">
    <property type="entry name" value="TRANSCRIPTION FACTOR WITH C2H2 AND ZN(2)-CYS(6) DNA BINDING DOMAIN (EUROFUNG)-RELATED-RELATED"/>
    <property type="match status" value="1"/>
</dbReference>
<protein>
    <recommendedName>
        <fullName evidence="13">C2H2 type zinc finger domain protein</fullName>
    </recommendedName>
</protein>
<dbReference type="PROSITE" id="PS50048">
    <property type="entry name" value="ZN2_CY6_FUNGAL_2"/>
    <property type="match status" value="1"/>
</dbReference>
<dbReference type="InterPro" id="IPR001138">
    <property type="entry name" value="Zn2Cys6_DnaBD"/>
</dbReference>
<evidence type="ECO:0000256" key="5">
    <source>
        <dbReference type="ARBA" id="ARBA00023163"/>
    </source>
</evidence>
<dbReference type="STRING" id="1745343.A0A2J6QCD8"/>
<evidence type="ECO:0000256" key="8">
    <source>
        <dbReference type="SAM" id="MobiDB-lite"/>
    </source>
</evidence>
<organism evidence="11 12">
    <name type="scientific">Hyaloscypha hepaticicola</name>
    <dbReference type="NCBI Taxonomy" id="2082293"/>
    <lineage>
        <taxon>Eukaryota</taxon>
        <taxon>Fungi</taxon>
        <taxon>Dikarya</taxon>
        <taxon>Ascomycota</taxon>
        <taxon>Pezizomycotina</taxon>
        <taxon>Leotiomycetes</taxon>
        <taxon>Helotiales</taxon>
        <taxon>Hyaloscyphaceae</taxon>
        <taxon>Hyaloscypha</taxon>
    </lineage>
</organism>
<dbReference type="GO" id="GO:0006351">
    <property type="term" value="P:DNA-templated transcription"/>
    <property type="evidence" value="ECO:0007669"/>
    <property type="project" value="InterPro"/>
</dbReference>
<keyword evidence="6" id="KW-0539">Nucleus</keyword>
<keyword evidence="3" id="KW-0862">Zinc</keyword>
<evidence type="ECO:0000259" key="9">
    <source>
        <dbReference type="PROSITE" id="PS50048"/>
    </source>
</evidence>
<feature type="domain" description="C2H2-type" evidence="10">
    <location>
        <begin position="78"/>
        <end position="105"/>
    </location>
</feature>
<dbReference type="Gene3D" id="3.30.160.60">
    <property type="entry name" value="Classic Zinc Finger"/>
    <property type="match status" value="1"/>
</dbReference>
<proteinExistence type="predicted"/>
<feature type="region of interest" description="Disordered" evidence="8">
    <location>
        <begin position="1"/>
        <end position="25"/>
    </location>
</feature>
<dbReference type="GO" id="GO:0003677">
    <property type="term" value="F:DNA binding"/>
    <property type="evidence" value="ECO:0007669"/>
    <property type="project" value="InterPro"/>
</dbReference>
<dbReference type="Gene3D" id="4.10.240.10">
    <property type="entry name" value="Zn(2)-C6 fungal-type DNA-binding domain"/>
    <property type="match status" value="1"/>
</dbReference>
<keyword evidence="4" id="KW-0805">Transcription regulation</keyword>
<evidence type="ECO:0000313" key="12">
    <source>
        <dbReference type="Proteomes" id="UP000235672"/>
    </source>
</evidence>
<dbReference type="Pfam" id="PF00172">
    <property type="entry name" value="Zn_clus"/>
    <property type="match status" value="1"/>
</dbReference>
<reference evidence="11 12" key="1">
    <citation type="submission" date="2016-05" db="EMBL/GenBank/DDBJ databases">
        <title>A degradative enzymes factory behind the ericoid mycorrhizal symbiosis.</title>
        <authorList>
            <consortium name="DOE Joint Genome Institute"/>
            <person name="Martino E."/>
            <person name="Morin E."/>
            <person name="Grelet G."/>
            <person name="Kuo A."/>
            <person name="Kohler A."/>
            <person name="Daghino S."/>
            <person name="Barry K."/>
            <person name="Choi C."/>
            <person name="Cichocki N."/>
            <person name="Clum A."/>
            <person name="Copeland A."/>
            <person name="Hainaut M."/>
            <person name="Haridas S."/>
            <person name="Labutti K."/>
            <person name="Lindquist E."/>
            <person name="Lipzen A."/>
            <person name="Khouja H.-R."/>
            <person name="Murat C."/>
            <person name="Ohm R."/>
            <person name="Olson A."/>
            <person name="Spatafora J."/>
            <person name="Veneault-Fourrey C."/>
            <person name="Henrissat B."/>
            <person name="Grigoriev I."/>
            <person name="Martin F."/>
            <person name="Perotto S."/>
        </authorList>
    </citation>
    <scope>NUCLEOTIDE SEQUENCE [LARGE SCALE GENOMIC DNA]</scope>
    <source>
        <strain evidence="11 12">UAMH 7357</strain>
    </source>
</reference>
<dbReference type="PROSITE" id="PS00463">
    <property type="entry name" value="ZN2_CY6_FUNGAL_1"/>
    <property type="match status" value="1"/>
</dbReference>
<keyword evidence="5" id="KW-0804">Transcription</keyword>
<keyword evidence="12" id="KW-1185">Reference proteome</keyword>
<dbReference type="EMBL" id="KZ613474">
    <property type="protein sequence ID" value="PMD23934.1"/>
    <property type="molecule type" value="Genomic_DNA"/>
</dbReference>
<keyword evidence="1" id="KW-0479">Metal-binding</keyword>
<dbReference type="PROSITE" id="PS50157">
    <property type="entry name" value="ZINC_FINGER_C2H2_2"/>
    <property type="match status" value="1"/>
</dbReference>
<evidence type="ECO:0000256" key="4">
    <source>
        <dbReference type="ARBA" id="ARBA00023015"/>
    </source>
</evidence>
<evidence type="ECO:0000259" key="10">
    <source>
        <dbReference type="PROSITE" id="PS50157"/>
    </source>
</evidence>
<dbReference type="Proteomes" id="UP000235672">
    <property type="component" value="Unassembled WGS sequence"/>
</dbReference>
<feature type="domain" description="Zn(2)-C6 fungal-type" evidence="9">
    <location>
        <begin position="122"/>
        <end position="151"/>
    </location>
</feature>
<dbReference type="CDD" id="cd12148">
    <property type="entry name" value="fungal_TF_MHR"/>
    <property type="match status" value="1"/>
</dbReference>
<evidence type="ECO:0000256" key="1">
    <source>
        <dbReference type="ARBA" id="ARBA00022723"/>
    </source>
</evidence>
<dbReference type="SUPFAM" id="SSF57667">
    <property type="entry name" value="beta-beta-alpha zinc fingers"/>
    <property type="match status" value="1"/>
</dbReference>
<dbReference type="SMART" id="SM00066">
    <property type="entry name" value="GAL4"/>
    <property type="match status" value="1"/>
</dbReference>
<dbReference type="GO" id="GO:0008270">
    <property type="term" value="F:zinc ion binding"/>
    <property type="evidence" value="ECO:0007669"/>
    <property type="project" value="UniProtKB-KW"/>
</dbReference>
<keyword evidence="2 7" id="KW-0863">Zinc-finger</keyword>
<dbReference type="FunFam" id="3.30.160.60:FF:000446">
    <property type="entry name" value="Zinc finger protein"/>
    <property type="match status" value="1"/>
</dbReference>